<keyword evidence="3 5" id="KW-0807">Transducer</keyword>
<comment type="subcellular location">
    <subcellularLocation>
        <location evidence="1">Cell inner membrane</location>
        <topology evidence="1">Multi-pass membrane protein</topology>
    </subcellularLocation>
</comment>
<dbReference type="InterPro" id="IPR004089">
    <property type="entry name" value="MCPsignal_dom"/>
</dbReference>
<evidence type="ECO:0000259" key="10">
    <source>
        <dbReference type="PROSITE" id="PS50885"/>
    </source>
</evidence>
<evidence type="ECO:0000313" key="11">
    <source>
        <dbReference type="EMBL" id="RED51518.1"/>
    </source>
</evidence>
<dbReference type="PROSITE" id="PS50192">
    <property type="entry name" value="T_SNARE"/>
    <property type="match status" value="1"/>
</dbReference>
<dbReference type="PROSITE" id="PS50885">
    <property type="entry name" value="HAMP"/>
    <property type="match status" value="1"/>
</dbReference>
<dbReference type="Pfam" id="PF00015">
    <property type="entry name" value="MCPsignal"/>
    <property type="match status" value="1"/>
</dbReference>
<name>A0A3D9HPV2_9PROT</name>
<dbReference type="AlphaFoldDB" id="A0A3D9HPV2"/>
<dbReference type="InterPro" id="IPR000727">
    <property type="entry name" value="T_SNARE_dom"/>
</dbReference>
<protein>
    <submittedName>
        <fullName evidence="11">Methyl-accepting chemotaxis sensory transducer</fullName>
    </submittedName>
</protein>
<keyword evidence="7" id="KW-0812">Transmembrane</keyword>
<gene>
    <name evidence="11" type="ORF">DFP90_103320</name>
</gene>
<evidence type="ECO:0000256" key="6">
    <source>
        <dbReference type="SAM" id="MobiDB-lite"/>
    </source>
</evidence>
<dbReference type="PANTHER" id="PTHR32089:SF112">
    <property type="entry name" value="LYSOZYME-LIKE PROTEIN-RELATED"/>
    <property type="match status" value="1"/>
</dbReference>
<accession>A0A3D9HPV2</accession>
<sequence length="595" mass="64322">MKFLIGHKVNAALSGIVLMIAGLAAYTEIQIAALIPEIETEVNEVREVRDLAYPLAIEAERIRFHVVEVQQWLTDISATRGQDGLNDGFEKAEEHATALRAVLEKAKGHAIELNLSEEIEILNRIERAFPPYYQAGKTMAQAYIDGGPESGNKMMGDFDKAAEAINGELDRFSVAITDYVNKIINDSVYHSEHILESQQSLALISLIISVVIVLVVIAVCLYLNFGIIRKFIRLTNCMDEIAGGRQDLDIPYIHHTDEIGSFAGSLQQFRDNEAEKKRLEEENRNREKQAKSEREAAVRNMADTVEKEAAAAVDSVSKTSDSLNQLAGEMASSSTKVQSESASVASAAEEALVNSETVASSAQQLFSSIRHIAGQVEHAAEVAGKATSEADKTRGVIEGMADASSKVAEVVGLISDIAEQTNLLALNATIESARAGDAGKGFAVVANEVKALANQTQKATGEISAQITEMQSITKEAVTAIGSILEIIEEISDSSRTIASAVDQQQSATGEIARNVQEAAAGAREVTERVADVSSEAKQVDQRAETVRDTIASLTDNISGLRNSIVRSLRTATPEVDRRQRDVEVQNDRRECQSG</sequence>
<feature type="compositionally biased region" description="Basic and acidic residues" evidence="6">
    <location>
        <begin position="575"/>
        <end position="595"/>
    </location>
</feature>
<keyword evidence="2" id="KW-1003">Cell membrane</keyword>
<keyword evidence="7" id="KW-1133">Transmembrane helix</keyword>
<proteinExistence type="inferred from homology"/>
<evidence type="ECO:0000259" key="8">
    <source>
        <dbReference type="PROSITE" id="PS50111"/>
    </source>
</evidence>
<dbReference type="SMART" id="SM00283">
    <property type="entry name" value="MA"/>
    <property type="match status" value="1"/>
</dbReference>
<feature type="domain" description="HAMP" evidence="10">
    <location>
        <begin position="225"/>
        <end position="278"/>
    </location>
</feature>
<reference evidence="11 12" key="1">
    <citation type="submission" date="2018-07" db="EMBL/GenBank/DDBJ databases">
        <title>Genomic Encyclopedia of Type Strains, Phase III (KMG-III): the genomes of soil and plant-associated and newly described type strains.</title>
        <authorList>
            <person name="Whitman W."/>
        </authorList>
    </citation>
    <scope>NUCLEOTIDE SEQUENCE [LARGE SCALE GENOMIC DNA]</scope>
    <source>
        <strain evidence="11 12">CECT 8488</strain>
    </source>
</reference>
<feature type="transmembrane region" description="Helical" evidence="7">
    <location>
        <begin position="201"/>
        <end position="223"/>
    </location>
</feature>
<dbReference type="PROSITE" id="PS50111">
    <property type="entry name" value="CHEMOTAXIS_TRANSDUC_2"/>
    <property type="match status" value="1"/>
</dbReference>
<dbReference type="OrthoDB" id="8482111at2"/>
<dbReference type="GO" id="GO:0007165">
    <property type="term" value="P:signal transduction"/>
    <property type="evidence" value="ECO:0007669"/>
    <property type="project" value="UniProtKB-KW"/>
</dbReference>
<dbReference type="EMBL" id="QRDW01000003">
    <property type="protein sequence ID" value="RED51518.1"/>
    <property type="molecule type" value="Genomic_DNA"/>
</dbReference>
<feature type="domain" description="Methyl-accepting transducer" evidence="8">
    <location>
        <begin position="319"/>
        <end position="541"/>
    </location>
</feature>
<dbReference type="PANTHER" id="PTHR32089">
    <property type="entry name" value="METHYL-ACCEPTING CHEMOTAXIS PROTEIN MCPB"/>
    <property type="match status" value="1"/>
</dbReference>
<dbReference type="Gene3D" id="6.10.340.10">
    <property type="match status" value="1"/>
</dbReference>
<feature type="domain" description="T-SNARE coiled-coil homology" evidence="9">
    <location>
        <begin position="471"/>
        <end position="533"/>
    </location>
</feature>
<organism evidence="11 12">
    <name type="scientific">Aestuariispira insulae</name>
    <dbReference type="NCBI Taxonomy" id="1461337"/>
    <lineage>
        <taxon>Bacteria</taxon>
        <taxon>Pseudomonadati</taxon>
        <taxon>Pseudomonadota</taxon>
        <taxon>Alphaproteobacteria</taxon>
        <taxon>Rhodospirillales</taxon>
        <taxon>Kiloniellaceae</taxon>
        <taxon>Aestuariispira</taxon>
    </lineage>
</organism>
<evidence type="ECO:0000259" key="9">
    <source>
        <dbReference type="PROSITE" id="PS50192"/>
    </source>
</evidence>
<feature type="region of interest" description="Disordered" evidence="6">
    <location>
        <begin position="571"/>
        <end position="595"/>
    </location>
</feature>
<dbReference type="InterPro" id="IPR003660">
    <property type="entry name" value="HAMP_dom"/>
</dbReference>
<comment type="caution">
    <text evidence="11">The sequence shown here is derived from an EMBL/GenBank/DDBJ whole genome shotgun (WGS) entry which is preliminary data.</text>
</comment>
<evidence type="ECO:0000256" key="3">
    <source>
        <dbReference type="ARBA" id="ARBA00023224"/>
    </source>
</evidence>
<dbReference type="SUPFAM" id="SSF58104">
    <property type="entry name" value="Methyl-accepting chemotaxis protein (MCP) signaling domain"/>
    <property type="match status" value="1"/>
</dbReference>
<evidence type="ECO:0000256" key="2">
    <source>
        <dbReference type="ARBA" id="ARBA00022519"/>
    </source>
</evidence>
<keyword evidence="12" id="KW-1185">Reference proteome</keyword>
<comment type="similarity">
    <text evidence="4">Belongs to the methyl-accepting chemotaxis (MCP) protein family.</text>
</comment>
<dbReference type="GO" id="GO:0005886">
    <property type="term" value="C:plasma membrane"/>
    <property type="evidence" value="ECO:0007669"/>
    <property type="project" value="UniProtKB-SubCell"/>
</dbReference>
<evidence type="ECO:0000256" key="5">
    <source>
        <dbReference type="PROSITE-ProRule" id="PRU00284"/>
    </source>
</evidence>
<evidence type="ECO:0000256" key="7">
    <source>
        <dbReference type="SAM" id="Phobius"/>
    </source>
</evidence>
<keyword evidence="2" id="KW-0997">Cell inner membrane</keyword>
<dbReference type="RefSeq" id="WP_115936400.1">
    <property type="nucleotide sequence ID" value="NZ_QRDW01000003.1"/>
</dbReference>
<feature type="region of interest" description="Disordered" evidence="6">
    <location>
        <begin position="277"/>
        <end position="296"/>
    </location>
</feature>
<dbReference type="Gene3D" id="1.10.287.950">
    <property type="entry name" value="Methyl-accepting chemotaxis protein"/>
    <property type="match status" value="1"/>
</dbReference>
<dbReference type="Proteomes" id="UP000256845">
    <property type="component" value="Unassembled WGS sequence"/>
</dbReference>
<evidence type="ECO:0000256" key="1">
    <source>
        <dbReference type="ARBA" id="ARBA00004429"/>
    </source>
</evidence>
<keyword evidence="7" id="KW-0472">Membrane</keyword>
<evidence type="ECO:0000313" key="12">
    <source>
        <dbReference type="Proteomes" id="UP000256845"/>
    </source>
</evidence>
<evidence type="ECO:0000256" key="4">
    <source>
        <dbReference type="ARBA" id="ARBA00029447"/>
    </source>
</evidence>